<dbReference type="InterPro" id="IPR036465">
    <property type="entry name" value="vWFA_dom_sf"/>
</dbReference>
<dbReference type="Pfam" id="PF03731">
    <property type="entry name" value="Ku_N"/>
    <property type="match status" value="1"/>
</dbReference>
<evidence type="ECO:0000256" key="9">
    <source>
        <dbReference type="ARBA" id="ARBA00022801"/>
    </source>
</evidence>
<evidence type="ECO:0000256" key="11">
    <source>
        <dbReference type="ARBA" id="ARBA00022840"/>
    </source>
</evidence>
<dbReference type="CDD" id="cd00873">
    <property type="entry name" value="KU80"/>
    <property type="match status" value="1"/>
</dbReference>
<dbReference type="Pfam" id="PF08785">
    <property type="entry name" value="Ku_PK_bind"/>
    <property type="match status" value="1"/>
</dbReference>
<dbReference type="GO" id="GO:0000723">
    <property type="term" value="P:telomere maintenance"/>
    <property type="evidence" value="ECO:0007669"/>
    <property type="project" value="InterPro"/>
</dbReference>
<reference evidence="21" key="1">
    <citation type="journal article" date="2021" name="Nat. Commun.">
        <title>Genetic determinants of endophytism in the Arabidopsis root mycobiome.</title>
        <authorList>
            <person name="Mesny F."/>
            <person name="Miyauchi S."/>
            <person name="Thiergart T."/>
            <person name="Pickel B."/>
            <person name="Atanasova L."/>
            <person name="Karlsson M."/>
            <person name="Huettel B."/>
            <person name="Barry K.W."/>
            <person name="Haridas S."/>
            <person name="Chen C."/>
            <person name="Bauer D."/>
            <person name="Andreopoulos W."/>
            <person name="Pangilinan J."/>
            <person name="LaButti K."/>
            <person name="Riley R."/>
            <person name="Lipzen A."/>
            <person name="Clum A."/>
            <person name="Drula E."/>
            <person name="Henrissat B."/>
            <person name="Kohler A."/>
            <person name="Grigoriev I.V."/>
            <person name="Martin F.M."/>
            <person name="Hacquard S."/>
        </authorList>
    </citation>
    <scope>NUCLEOTIDE SEQUENCE</scope>
    <source>
        <strain evidence="21">MPI-CAGE-AT-0016</strain>
    </source>
</reference>
<dbReference type="Gene3D" id="1.25.40.240">
    <property type="entry name" value="Ku, C-terminal domain"/>
    <property type="match status" value="1"/>
</dbReference>
<keyword evidence="11 19" id="KW-0067">ATP-binding</keyword>
<keyword evidence="15 19" id="KW-0234">DNA repair</keyword>
<dbReference type="SMART" id="SM00559">
    <property type="entry name" value="Ku78"/>
    <property type="match status" value="1"/>
</dbReference>
<dbReference type="GO" id="GO:0016787">
    <property type="term" value="F:hydrolase activity"/>
    <property type="evidence" value="ECO:0007669"/>
    <property type="project" value="UniProtKB-KW"/>
</dbReference>
<proteinExistence type="inferred from homology"/>
<evidence type="ECO:0000256" key="2">
    <source>
        <dbReference type="ARBA" id="ARBA00004574"/>
    </source>
</evidence>
<dbReference type="PIRSF" id="PIRSF016570">
    <property type="entry name" value="Ku80"/>
    <property type="match status" value="1"/>
</dbReference>
<dbReference type="PANTHER" id="PTHR12604">
    <property type="entry name" value="KU AUTOANTIGEN DNA HELICASE"/>
    <property type="match status" value="1"/>
</dbReference>
<evidence type="ECO:0000259" key="20">
    <source>
        <dbReference type="PROSITE" id="PS50234"/>
    </source>
</evidence>
<dbReference type="GO" id="GO:0006310">
    <property type="term" value="P:DNA recombination"/>
    <property type="evidence" value="ECO:0007669"/>
    <property type="project" value="UniProtKB-KW"/>
</dbReference>
<comment type="subcellular location">
    <subcellularLocation>
        <location evidence="2">Chromosome</location>
        <location evidence="2">Telomere</location>
    </subcellularLocation>
    <subcellularLocation>
        <location evidence="1 19">Nucleus</location>
    </subcellularLocation>
</comment>
<dbReference type="EMBL" id="JAGPXD010000005">
    <property type="protein sequence ID" value="KAH7354444.1"/>
    <property type="molecule type" value="Genomic_DNA"/>
</dbReference>
<keyword evidence="9 19" id="KW-0378">Hydrolase</keyword>
<dbReference type="GO" id="GO:0043564">
    <property type="term" value="C:Ku70:Ku80 complex"/>
    <property type="evidence" value="ECO:0007669"/>
    <property type="project" value="InterPro"/>
</dbReference>
<dbReference type="InterPro" id="IPR002035">
    <property type="entry name" value="VWF_A"/>
</dbReference>
<sequence length="720" mass="80114">MADKEATVFIVDLGAPMGDCHNGRTEPDLDWSMRYVWDKISNTVAASRKTWTIGVLGLRTDDTRHALQEEDGYENISVLREIGPMNMTSLKELQPLITPSNTEVGDAISAVVIAVDMISAFTKKLKYKRRVYLITDGTAPIDGDDLGDITNKINDEGIELIVLGVDFDDSDYGFKEEDKPSLKKRNETILKNFVDGCENAQFATIAEAIDELDTPRLKPVRPYKSYDGPLTLGDPNDPKRPSPMTINVERYFKTKLARPIAATTVVVKADESASQAPEDVPMDDVDGAEFAGVKSMRTYTVPDPDAPGGKKGVEYEDLAKGYEYGRTAVHISESEFNITKLETTKSFTILGFVPNDKHEPFLNMGETCMTVARKFDDKSQIALSSLVHALYELSSYAVARIVLKDGKEPLLVLLAPSIEPDLECLYDIPLPFAEDVRTYRFPPLDRVITVNGQTLTKHRLLPSDELADAMSDYVDAMDLSTAAIGDDGERAEFAPFDESFNPIIHRINQAVRTRAVKPEGPIEPIAPILLRHAVPPEDLVKNAQSEAKYLVEAAEVKRVPPKAKSKRARETAKPISGLDVDALLGGQPKRPRFVSRENAIPDFVQALFATTEEDVVEEIHNQMGEVIRDLITESFGDAAYERAIENLKNMRINSIAYEVPELYNIFMRDLKKRLLAGELGGDRREMWWRVKTGKLGLVASTETELSDVAPEQAEEFLRAR</sequence>
<evidence type="ECO:0000256" key="17">
    <source>
        <dbReference type="ARBA" id="ARBA00024890"/>
    </source>
</evidence>
<evidence type="ECO:0000256" key="12">
    <source>
        <dbReference type="ARBA" id="ARBA00022895"/>
    </source>
</evidence>
<dbReference type="Pfam" id="PF02735">
    <property type="entry name" value="Ku"/>
    <property type="match status" value="1"/>
</dbReference>
<evidence type="ECO:0000256" key="3">
    <source>
        <dbReference type="ARBA" id="ARBA00007726"/>
    </source>
</evidence>
<keyword evidence="14 19" id="KW-0233">DNA recombination</keyword>
<dbReference type="PROSITE" id="PS50234">
    <property type="entry name" value="VWFA"/>
    <property type="match status" value="1"/>
</dbReference>
<evidence type="ECO:0000256" key="6">
    <source>
        <dbReference type="ARBA" id="ARBA00022454"/>
    </source>
</evidence>
<dbReference type="GO" id="GO:0003684">
    <property type="term" value="F:damaged DNA binding"/>
    <property type="evidence" value="ECO:0007669"/>
    <property type="project" value="InterPro"/>
</dbReference>
<keyword evidence="22" id="KW-1185">Reference proteome</keyword>
<dbReference type="SUPFAM" id="SSF100939">
    <property type="entry name" value="SPOC domain-like"/>
    <property type="match status" value="1"/>
</dbReference>
<evidence type="ECO:0000256" key="4">
    <source>
        <dbReference type="ARBA" id="ARBA00012551"/>
    </source>
</evidence>
<evidence type="ECO:0000256" key="7">
    <source>
        <dbReference type="ARBA" id="ARBA00022741"/>
    </source>
</evidence>
<comment type="function">
    <text evidence="17">Single-stranded DNA-dependent ATP-dependent helicase. Involved in non-homologous end joining (NHEJ) DNA double strand break repair. DNA-binding is sequence-independent but has a high affinity to nicks in double-stranded DNA and to the ends of duplex DNA. Binds to naturally occurring chromosomal ends, and therefore provides chromosomal end protection. Required also for telomere recombination to repair telomeric ends in the absence of telomerase. KU70, of the KU70/KU80 heterodimer, binds to the stem loop of TLC1, the RNA component of telomerase. Involved in telomere maintenance. Interacts with telomeric repeats and subtelomeric sequences thereby controlling telomere length and protecting against subtelomeric rearrangement. Maintains telomeric chromatin, which is involved in silencing the expression of genes located at the telomere. Required for mating-type switching.</text>
</comment>
<keyword evidence="6" id="KW-0158">Chromosome</keyword>
<protein>
    <recommendedName>
        <fullName evidence="5 19">ATP-dependent DNA helicase II subunit 2</fullName>
        <ecNumber evidence="4 19">3.6.4.12</ecNumber>
    </recommendedName>
</protein>
<dbReference type="Gene3D" id="1.10.1600.10">
    <property type="match status" value="1"/>
</dbReference>
<dbReference type="PANTHER" id="PTHR12604:SF4">
    <property type="entry name" value="X-RAY REPAIR CROSS-COMPLEMENTING PROTEIN 5"/>
    <property type="match status" value="1"/>
</dbReference>
<dbReference type="InterPro" id="IPR016194">
    <property type="entry name" value="SPOC-like_C_dom_sf"/>
</dbReference>
<dbReference type="GO" id="GO:0003678">
    <property type="term" value="F:DNA helicase activity"/>
    <property type="evidence" value="ECO:0007669"/>
    <property type="project" value="UniProtKB-EC"/>
</dbReference>
<evidence type="ECO:0000256" key="19">
    <source>
        <dbReference type="PIRNR" id="PIRNR016570"/>
    </source>
</evidence>
<dbReference type="Gene3D" id="2.40.290.10">
    <property type="match status" value="1"/>
</dbReference>
<evidence type="ECO:0000256" key="15">
    <source>
        <dbReference type="ARBA" id="ARBA00023204"/>
    </source>
</evidence>
<keyword evidence="10 19" id="KW-0347">Helicase</keyword>
<evidence type="ECO:0000256" key="13">
    <source>
        <dbReference type="ARBA" id="ARBA00023125"/>
    </source>
</evidence>
<evidence type="ECO:0000256" key="16">
    <source>
        <dbReference type="ARBA" id="ARBA00023242"/>
    </source>
</evidence>
<dbReference type="SUPFAM" id="SSF53300">
    <property type="entry name" value="vWA-like"/>
    <property type="match status" value="1"/>
</dbReference>
<keyword evidence="12" id="KW-0779">Telomere</keyword>
<evidence type="ECO:0000256" key="1">
    <source>
        <dbReference type="ARBA" id="ARBA00004123"/>
    </source>
</evidence>
<feature type="domain" description="VWFA" evidence="20">
    <location>
        <begin position="6"/>
        <end position="212"/>
    </location>
</feature>
<dbReference type="GO" id="GO:0003690">
    <property type="term" value="F:double-stranded DNA binding"/>
    <property type="evidence" value="ECO:0007669"/>
    <property type="project" value="TreeGrafter"/>
</dbReference>
<dbReference type="EC" id="3.6.4.12" evidence="4 19"/>
<evidence type="ECO:0000313" key="22">
    <source>
        <dbReference type="Proteomes" id="UP000813385"/>
    </source>
</evidence>
<dbReference type="GO" id="GO:0000781">
    <property type="term" value="C:chromosome, telomeric region"/>
    <property type="evidence" value="ECO:0007669"/>
    <property type="project" value="UniProtKB-SubCell"/>
</dbReference>
<dbReference type="GO" id="GO:0042162">
    <property type="term" value="F:telomeric DNA binding"/>
    <property type="evidence" value="ECO:0007669"/>
    <property type="project" value="InterPro"/>
</dbReference>
<dbReference type="SUPFAM" id="SSF101420">
    <property type="entry name" value="C-terminal domain of Ku80"/>
    <property type="match status" value="1"/>
</dbReference>
<comment type="catalytic activity">
    <reaction evidence="18 19">
        <text>ATP + H2O = ADP + phosphate + H(+)</text>
        <dbReference type="Rhea" id="RHEA:13065"/>
        <dbReference type="ChEBI" id="CHEBI:15377"/>
        <dbReference type="ChEBI" id="CHEBI:15378"/>
        <dbReference type="ChEBI" id="CHEBI:30616"/>
        <dbReference type="ChEBI" id="CHEBI:43474"/>
        <dbReference type="ChEBI" id="CHEBI:456216"/>
        <dbReference type="EC" id="3.6.4.12"/>
    </reaction>
</comment>
<evidence type="ECO:0000256" key="14">
    <source>
        <dbReference type="ARBA" id="ARBA00023172"/>
    </source>
</evidence>
<dbReference type="GO" id="GO:0006303">
    <property type="term" value="P:double-strand break repair via nonhomologous end joining"/>
    <property type="evidence" value="ECO:0007669"/>
    <property type="project" value="InterPro"/>
</dbReference>
<comment type="caution">
    <text evidence="21">The sequence shown here is derived from an EMBL/GenBank/DDBJ whole genome shotgun (WGS) entry which is preliminary data.</text>
</comment>
<dbReference type="OrthoDB" id="30826at2759"/>
<keyword evidence="8 19" id="KW-0227">DNA damage</keyword>
<dbReference type="InterPro" id="IPR006164">
    <property type="entry name" value="DNA_bd_Ku70/Ku80"/>
</dbReference>
<organism evidence="21 22">
    <name type="scientific">Plectosphaerella cucumerina</name>
    <dbReference type="NCBI Taxonomy" id="40658"/>
    <lineage>
        <taxon>Eukaryota</taxon>
        <taxon>Fungi</taxon>
        <taxon>Dikarya</taxon>
        <taxon>Ascomycota</taxon>
        <taxon>Pezizomycotina</taxon>
        <taxon>Sordariomycetes</taxon>
        <taxon>Hypocreomycetidae</taxon>
        <taxon>Glomerellales</taxon>
        <taxon>Plectosphaerellaceae</taxon>
        <taxon>Plectosphaerella</taxon>
    </lineage>
</organism>
<evidence type="ECO:0000256" key="18">
    <source>
        <dbReference type="ARBA" id="ARBA00047995"/>
    </source>
</evidence>
<accession>A0A8K0TDK7</accession>
<keyword evidence="16 19" id="KW-0539">Nucleus</keyword>
<evidence type="ECO:0000256" key="8">
    <source>
        <dbReference type="ARBA" id="ARBA00022763"/>
    </source>
</evidence>
<dbReference type="GO" id="GO:0005524">
    <property type="term" value="F:ATP binding"/>
    <property type="evidence" value="ECO:0007669"/>
    <property type="project" value="UniProtKB-UniRule"/>
</dbReference>
<dbReference type="AlphaFoldDB" id="A0A8K0TDK7"/>
<name>A0A8K0TDK7_9PEZI</name>
<dbReference type="FunFam" id="3.40.50.410:FF:000073">
    <property type="entry name" value="ATP-dependent DNA helicase II subunit 2"/>
    <property type="match status" value="1"/>
</dbReference>
<dbReference type="Gene3D" id="3.40.50.410">
    <property type="entry name" value="von Willebrand factor, type A domain"/>
    <property type="match status" value="1"/>
</dbReference>
<dbReference type="InterPro" id="IPR014893">
    <property type="entry name" value="Ku_PK_bind"/>
</dbReference>
<gene>
    <name evidence="21" type="ORF">B0T11DRAFT_128347</name>
</gene>
<keyword evidence="13 19" id="KW-0238">DNA-binding</keyword>
<dbReference type="Proteomes" id="UP000813385">
    <property type="component" value="Unassembled WGS sequence"/>
</dbReference>
<dbReference type="InterPro" id="IPR005161">
    <property type="entry name" value="Ku_N"/>
</dbReference>
<dbReference type="InterPro" id="IPR036494">
    <property type="entry name" value="Ku_C_sf"/>
</dbReference>
<comment type="similarity">
    <text evidence="3 19">Belongs to the ku80 family.</text>
</comment>
<dbReference type="FunFam" id="1.10.1600.10:FF:000002">
    <property type="entry name" value="X-ray repair cross-complementing protein 5"/>
    <property type="match status" value="1"/>
</dbReference>
<keyword evidence="7 19" id="KW-0547">Nucleotide-binding</keyword>
<evidence type="ECO:0000313" key="21">
    <source>
        <dbReference type="EMBL" id="KAH7354444.1"/>
    </source>
</evidence>
<dbReference type="InterPro" id="IPR024193">
    <property type="entry name" value="Ku80"/>
</dbReference>
<evidence type="ECO:0000256" key="5">
    <source>
        <dbReference type="ARBA" id="ARBA00021792"/>
    </source>
</evidence>
<evidence type="ECO:0000256" key="10">
    <source>
        <dbReference type="ARBA" id="ARBA00022806"/>
    </source>
</evidence>